<sequence length="78" mass="8165">MPPAKFVCAHNRAPALTRSLGIPASLFEPLPLTTAVCFVRAVLARLAMAEGHVDAAMLAPSTIKPLLTGVSDPDEQAQ</sequence>
<organism evidence="1 2">
    <name type="scientific">Candidatus Filomicrobium marinum</name>
    <dbReference type="NCBI Taxonomy" id="1608628"/>
    <lineage>
        <taxon>Bacteria</taxon>
        <taxon>Pseudomonadati</taxon>
        <taxon>Pseudomonadota</taxon>
        <taxon>Alphaproteobacteria</taxon>
        <taxon>Hyphomicrobiales</taxon>
        <taxon>Hyphomicrobiaceae</taxon>
        <taxon>Filomicrobium</taxon>
    </lineage>
</organism>
<name>A0A0D6JFV1_9HYPH</name>
<gene>
    <name evidence="1" type="ORF">YBN1229_v1_1928</name>
</gene>
<reference evidence="2" key="1">
    <citation type="submission" date="2015-02" db="EMBL/GenBank/DDBJ databases">
        <authorList>
            <person name="Chooi Y.-H."/>
        </authorList>
    </citation>
    <scope>NUCLEOTIDE SEQUENCE [LARGE SCALE GENOMIC DNA]</scope>
    <source>
        <strain evidence="2">strain Y</strain>
    </source>
</reference>
<dbReference type="KEGG" id="fiy:BN1229_v1_1928"/>
<proteinExistence type="predicted"/>
<evidence type="ECO:0000313" key="2">
    <source>
        <dbReference type="Proteomes" id="UP000033187"/>
    </source>
</evidence>
<dbReference type="Proteomes" id="UP000033187">
    <property type="component" value="Chromosome 1"/>
</dbReference>
<evidence type="ECO:0000313" key="1">
    <source>
        <dbReference type="EMBL" id="CPR18930.1"/>
    </source>
</evidence>
<dbReference type="KEGG" id="fil:BN1229_v1_1926"/>
<dbReference type="AlphaFoldDB" id="A0A0D6JFV1"/>
<accession>A0A0D6JFV1</accession>
<protein>
    <submittedName>
        <fullName evidence="1">Uncharacterized protein</fullName>
    </submittedName>
</protein>
<keyword evidence="2" id="KW-1185">Reference proteome</keyword>
<dbReference type="EMBL" id="LN829119">
    <property type="protein sequence ID" value="CPR18930.1"/>
    <property type="molecule type" value="Genomic_DNA"/>
</dbReference>